<evidence type="ECO:0000256" key="6">
    <source>
        <dbReference type="ARBA" id="ARBA00022842"/>
    </source>
</evidence>
<dbReference type="GO" id="GO:0005737">
    <property type="term" value="C:cytoplasm"/>
    <property type="evidence" value="ECO:0007669"/>
    <property type="project" value="TreeGrafter"/>
</dbReference>
<dbReference type="PANTHER" id="PTHR11136:SF0">
    <property type="entry name" value="DIHYDROFOLATE SYNTHETASE-RELATED"/>
    <property type="match status" value="1"/>
</dbReference>
<evidence type="ECO:0000313" key="7">
    <source>
        <dbReference type="EMBL" id="CRF40311.1"/>
    </source>
</evidence>
<keyword evidence="3" id="KW-0479">Metal-binding</keyword>
<dbReference type="Proteomes" id="UP000038622">
    <property type="component" value="Unassembled WGS sequence"/>
</dbReference>
<keyword evidence="5" id="KW-0067">ATP-binding</keyword>
<dbReference type="InterPro" id="IPR036615">
    <property type="entry name" value="Mur_ligase_C_dom_sf"/>
</dbReference>
<dbReference type="InterPro" id="IPR036565">
    <property type="entry name" value="Mur-like_cat_sf"/>
</dbReference>
<dbReference type="NCBIfam" id="TIGR01499">
    <property type="entry name" value="folC"/>
    <property type="match status" value="1"/>
</dbReference>
<evidence type="ECO:0000313" key="8">
    <source>
        <dbReference type="EMBL" id="CRF42378.1"/>
    </source>
</evidence>
<dbReference type="STRING" id="1578720.HAL011_00630"/>
<dbReference type="EC" id="6.3.2.12" evidence="9"/>
<dbReference type="GO" id="GO:0004326">
    <property type="term" value="F:tetrahydrofolylpolyglutamate synthase activity"/>
    <property type="evidence" value="ECO:0007669"/>
    <property type="project" value="UniProtKB-EC"/>
</dbReference>
<accession>A0A0K2XF20</accession>
<dbReference type="GO" id="GO:0046872">
    <property type="term" value="F:metal ion binding"/>
    <property type="evidence" value="ECO:0007669"/>
    <property type="project" value="UniProtKB-KW"/>
</dbReference>
<name>A0A0K2XF20_9HELI</name>
<dbReference type="SUPFAM" id="SSF53244">
    <property type="entry name" value="MurD-like peptide ligases, peptide-binding domain"/>
    <property type="match status" value="1"/>
</dbReference>
<dbReference type="SUPFAM" id="SSF53623">
    <property type="entry name" value="MurD-like peptide ligases, catalytic domain"/>
    <property type="match status" value="1"/>
</dbReference>
<evidence type="ECO:0000256" key="2">
    <source>
        <dbReference type="ARBA" id="ARBA00022598"/>
    </source>
</evidence>
<reference evidence="9" key="1">
    <citation type="submission" date="2014-12" db="EMBL/GenBank/DDBJ databases">
        <title>Whole genome sequences of four Staphylococcus schleiferi canine isolates.</title>
        <authorList>
            <person name="Misic A.M."/>
            <person name="Cain C."/>
            <person name="Morris D.O."/>
            <person name="Rankin S."/>
            <person name="Beiting D."/>
        </authorList>
    </citation>
    <scope>NUCLEOTIDE SEQUENCE</scope>
    <source>
        <strain evidence="7">ASB11</strain>
        <strain evidence="8">ASB13</strain>
        <strain evidence="9">ASB9</strain>
    </source>
</reference>
<sequence>MNLNTFLETKGVEYAPFEPERFKKAYRDFCRHFADTTPKIQIIGTNGKGSTGRFLAQSLEASGFKVLHFSSPHLLDFAERFYTQGQNVSYNKLEQAHTYLQSLPLEPNLSYFEYATLLAVVLAQGCDYMIAEAGLGGEFDSTTSLNNRCALVFTPISVDHTDRLGANLLEIATTKLKAGLNLEPHTPIIFAKQELEVQELAKKLLPKQNLIFIEKSSQEALSEGQKWGYPPFLVQNLQTALSTLHALNLEPKTLKRLNLRGRFETFAPNVLLDVAHNVGGAKALASALKGQQLDLIYNSYARKDARGVLEELKPCVRCVWVLPMQDPQIVPQEILQSILEQLKLPFAPFKGQLEPTKSYLVAGSFSVVRNFLLGGAFGR</sequence>
<dbReference type="GO" id="GO:0005524">
    <property type="term" value="F:ATP binding"/>
    <property type="evidence" value="ECO:0007669"/>
    <property type="project" value="UniProtKB-KW"/>
</dbReference>
<dbReference type="InterPro" id="IPR001645">
    <property type="entry name" value="Folylpolyglutamate_synth"/>
</dbReference>
<reference evidence="10" key="3">
    <citation type="submission" date="2014-12" db="EMBL/GenBank/DDBJ databases">
        <authorList>
            <person name="Smet A."/>
        </authorList>
    </citation>
    <scope>NUCLEOTIDE SEQUENCE [LARGE SCALE GENOMIC DNA]</scope>
</reference>
<dbReference type="Gene3D" id="3.90.190.20">
    <property type="entry name" value="Mur ligase, C-terminal domain"/>
    <property type="match status" value="1"/>
</dbReference>
<dbReference type="OrthoDB" id="9809356at2"/>
<evidence type="ECO:0000256" key="4">
    <source>
        <dbReference type="ARBA" id="ARBA00022741"/>
    </source>
</evidence>
<protein>
    <submittedName>
        <fullName evidence="9">Dihydrofolate synthase @ Folylpolyglutamate synthase</fullName>
        <ecNumber evidence="9">6.3.2.12</ecNumber>
        <ecNumber evidence="9">6.3.2.17</ecNumber>
    </submittedName>
</protein>
<dbReference type="EMBL" id="CDMN01000049">
    <property type="protein sequence ID" value="CRF44681.1"/>
    <property type="molecule type" value="Genomic_DNA"/>
</dbReference>
<dbReference type="EMBL" id="CDML01000001">
    <property type="protein sequence ID" value="CRF40311.1"/>
    <property type="molecule type" value="Genomic_DNA"/>
</dbReference>
<dbReference type="Proteomes" id="UP000041394">
    <property type="component" value="Unassembled WGS sequence"/>
</dbReference>
<keyword evidence="10" id="KW-1185">Reference proteome</keyword>
<keyword evidence="4" id="KW-0547">Nucleotide-binding</keyword>
<dbReference type="AlphaFoldDB" id="A0A0K2XF20"/>
<evidence type="ECO:0000313" key="10">
    <source>
        <dbReference type="Proteomes" id="UP000038622"/>
    </source>
</evidence>
<evidence type="ECO:0000256" key="5">
    <source>
        <dbReference type="ARBA" id="ARBA00022840"/>
    </source>
</evidence>
<dbReference type="EC" id="6.3.2.17" evidence="9"/>
<proteinExistence type="inferred from homology"/>
<keyword evidence="2 9" id="KW-0436">Ligase</keyword>
<gene>
    <name evidence="7" type="ORF">HAL011_00630</name>
    <name evidence="8" type="ORF">HAL013_05520</name>
    <name evidence="9" type="ORF">HAL09_12780</name>
</gene>
<dbReference type="GO" id="GO:0008841">
    <property type="term" value="F:dihydrofolate synthase activity"/>
    <property type="evidence" value="ECO:0007669"/>
    <property type="project" value="UniProtKB-EC"/>
</dbReference>
<dbReference type="PANTHER" id="PTHR11136">
    <property type="entry name" value="FOLYLPOLYGLUTAMATE SYNTHASE-RELATED"/>
    <property type="match status" value="1"/>
</dbReference>
<dbReference type="UniPathway" id="UPA00077">
    <property type="reaction ID" value="UER00157"/>
</dbReference>
<comment type="similarity">
    <text evidence="1">Belongs to the folylpolyglutamate synthase family.</text>
</comment>
<evidence type="ECO:0000256" key="1">
    <source>
        <dbReference type="ARBA" id="ARBA00008276"/>
    </source>
</evidence>
<evidence type="ECO:0000313" key="11">
    <source>
        <dbReference type="Proteomes" id="UP000041394"/>
    </source>
</evidence>
<evidence type="ECO:0000313" key="12">
    <source>
        <dbReference type="Proteomes" id="UP000045175"/>
    </source>
</evidence>
<organism evidence="9 11">
    <name type="scientific">Helicobacter ailurogastricus</name>
    <dbReference type="NCBI Taxonomy" id="1578720"/>
    <lineage>
        <taxon>Bacteria</taxon>
        <taxon>Pseudomonadati</taxon>
        <taxon>Campylobacterota</taxon>
        <taxon>Epsilonproteobacteria</taxon>
        <taxon>Campylobacterales</taxon>
        <taxon>Helicobacteraceae</taxon>
        <taxon>Helicobacter</taxon>
    </lineage>
</organism>
<reference evidence="11 12" key="2">
    <citation type="submission" date="2014-12" db="EMBL/GenBank/DDBJ databases">
        <authorList>
            <person name="Jaenicke S."/>
        </authorList>
    </citation>
    <scope>NUCLEOTIDE SEQUENCE [LARGE SCALE GENOMIC DNA]</scope>
</reference>
<dbReference type="Gene3D" id="3.40.1190.10">
    <property type="entry name" value="Mur-like, catalytic domain"/>
    <property type="match status" value="1"/>
</dbReference>
<dbReference type="Proteomes" id="UP000045175">
    <property type="component" value="Unassembled WGS sequence"/>
</dbReference>
<keyword evidence="6" id="KW-0460">Magnesium</keyword>
<evidence type="ECO:0000313" key="9">
    <source>
        <dbReference type="EMBL" id="CRF44681.1"/>
    </source>
</evidence>
<evidence type="ECO:0000256" key="3">
    <source>
        <dbReference type="ARBA" id="ARBA00022723"/>
    </source>
</evidence>
<dbReference type="RefSeq" id="WP_053941024.1">
    <property type="nucleotide sequence ID" value="NZ_CDMH01000025.1"/>
</dbReference>
<dbReference type="EMBL" id="CDMH01000025">
    <property type="protein sequence ID" value="CRF42378.1"/>
    <property type="molecule type" value="Genomic_DNA"/>
</dbReference>
<dbReference type="GO" id="GO:0046654">
    <property type="term" value="P:tetrahydrofolate biosynthetic process"/>
    <property type="evidence" value="ECO:0007669"/>
    <property type="project" value="UniProtKB-UniPathway"/>
</dbReference>